<dbReference type="EMBL" id="GBRH01241353">
    <property type="protein sequence ID" value="JAD56542.1"/>
    <property type="molecule type" value="Transcribed_RNA"/>
</dbReference>
<organism evidence="1">
    <name type="scientific">Arundo donax</name>
    <name type="common">Giant reed</name>
    <name type="synonym">Donax arundinaceus</name>
    <dbReference type="NCBI Taxonomy" id="35708"/>
    <lineage>
        <taxon>Eukaryota</taxon>
        <taxon>Viridiplantae</taxon>
        <taxon>Streptophyta</taxon>
        <taxon>Embryophyta</taxon>
        <taxon>Tracheophyta</taxon>
        <taxon>Spermatophyta</taxon>
        <taxon>Magnoliopsida</taxon>
        <taxon>Liliopsida</taxon>
        <taxon>Poales</taxon>
        <taxon>Poaceae</taxon>
        <taxon>PACMAD clade</taxon>
        <taxon>Arundinoideae</taxon>
        <taxon>Arundineae</taxon>
        <taxon>Arundo</taxon>
    </lineage>
</organism>
<reference evidence="1" key="1">
    <citation type="submission" date="2014-09" db="EMBL/GenBank/DDBJ databases">
        <authorList>
            <person name="Magalhaes I.L.F."/>
            <person name="Oliveira U."/>
            <person name="Santos F.R."/>
            <person name="Vidigal T.H.D.A."/>
            <person name="Brescovit A.D."/>
            <person name="Santos A.J."/>
        </authorList>
    </citation>
    <scope>NUCLEOTIDE SEQUENCE</scope>
    <source>
        <tissue evidence="1">Shoot tissue taken approximately 20 cm above the soil surface</tissue>
    </source>
</reference>
<evidence type="ECO:0000313" key="1">
    <source>
        <dbReference type="EMBL" id="JAD56542.1"/>
    </source>
</evidence>
<reference evidence="1" key="2">
    <citation type="journal article" date="2015" name="Data Brief">
        <title>Shoot transcriptome of the giant reed, Arundo donax.</title>
        <authorList>
            <person name="Barrero R.A."/>
            <person name="Guerrero F.D."/>
            <person name="Moolhuijzen P."/>
            <person name="Goolsby J.A."/>
            <person name="Tidwell J."/>
            <person name="Bellgard S.E."/>
            <person name="Bellgard M.I."/>
        </authorList>
    </citation>
    <scope>NUCLEOTIDE SEQUENCE</scope>
    <source>
        <tissue evidence="1">Shoot tissue taken approximately 20 cm above the soil surface</tissue>
    </source>
</reference>
<protein>
    <submittedName>
        <fullName evidence="1">Uncharacterized protein</fullName>
    </submittedName>
</protein>
<sequence>MLHLKKKKKAISLDVPFFAPLMNH</sequence>
<proteinExistence type="predicted"/>
<name>A0A0A9BB75_ARUDO</name>
<accession>A0A0A9BB75</accession>
<dbReference type="AlphaFoldDB" id="A0A0A9BB75"/>